<dbReference type="GO" id="GO:0005886">
    <property type="term" value="C:plasma membrane"/>
    <property type="evidence" value="ECO:0007669"/>
    <property type="project" value="UniProtKB-SubCell"/>
</dbReference>
<dbReference type="Proteomes" id="UP000595895">
    <property type="component" value="Chromosome"/>
</dbReference>
<feature type="compositionally biased region" description="Low complexity" evidence="6">
    <location>
        <begin position="290"/>
        <end position="321"/>
    </location>
</feature>
<feature type="compositionally biased region" description="Low complexity" evidence="6">
    <location>
        <begin position="765"/>
        <end position="791"/>
    </location>
</feature>
<feature type="region of interest" description="Disordered" evidence="6">
    <location>
        <begin position="1"/>
        <end position="110"/>
    </location>
</feature>
<gene>
    <name evidence="9" type="ORF">JG540_02865</name>
</gene>
<evidence type="ECO:0000313" key="10">
    <source>
        <dbReference type="Proteomes" id="UP000595895"/>
    </source>
</evidence>
<keyword evidence="2" id="KW-1003">Cell membrane</keyword>
<sequence>MDSTDTSQPFPRNPRGSDGARGGSTAGATNDDATSAPAGTPSQEPAAPPAGTPSQASAGASGGAQYGTQSPGYLPPQPPPGGWPPPNAGTMPADGGGSAQQQEPSTAPLGSFFDSLRRSGLYRGRERWVGGVCQGLARRLDLDPVLVRVLVVVATLFLGGGLLLYSLAWVLLPEEHDGRIHLESALQGDVSAGFAGACLGLFLGAVTFDSAALPYWFLSGTPAGFVLALVPLALVALAVWVLVAWLRSPRGPRDEHRYSAAATSYPAAGASRTMPSAAAGDAAAATAPLATPGAGSAPAPAGPGYSTARPTPVPQGTAQPGPAAPHPAPQPVPASAGASQPLPAFHPGAAAPGAPALGAPANGFQRPAPGAPAPSSPANGFPRPAPRGPVPPYRPVPPAPQTPPNPARPPRPRVLGPGRTVSLLVLGLGLLVVAACGWLLHVGGTQAAVPLVGLGTLAVLLGAAIAFSGLRGRHGGWLSATGVLSLFVLLPALVFGSTAPQLAVRALNVPGLGRTTVVTWSQISSGKHKVEVGIGDVLIDLSDMPADADARNLNVEVGIGDVEVIVPPNRAVRLESTIGVGSLSLSAVSPWQRGGSQVPQTFEADPWQGGQAHTLDGHPLEHYYYEASGVINDLELSSPVKAEALEIRTEIGLGSLHARDTVPATWRGQVLEGSGTWVVQDWSDEYHNLDTSLPVPGTDHPSITPAQSQVCADRAIASAPAGGTRHPVLVEDDEVVSLGTQRYEVYSQCVAETVKQGRTPPAPGTTPGATPSTAPSAPASSPTAEPAQATSEPSPTEG</sequence>
<feature type="region of interest" description="Disordered" evidence="6">
    <location>
        <begin position="290"/>
        <end position="414"/>
    </location>
</feature>
<dbReference type="InterPro" id="IPR007168">
    <property type="entry name" value="Phageshock_PspC_N"/>
</dbReference>
<feature type="transmembrane region" description="Helical" evidence="7">
    <location>
        <begin position="223"/>
        <end position="246"/>
    </location>
</feature>
<feature type="compositionally biased region" description="Low complexity" evidence="6">
    <location>
        <begin position="341"/>
        <end position="361"/>
    </location>
</feature>
<evidence type="ECO:0000256" key="6">
    <source>
        <dbReference type="SAM" id="MobiDB-lite"/>
    </source>
</evidence>
<keyword evidence="5 7" id="KW-0472">Membrane</keyword>
<organism evidence="9 10">
    <name type="scientific">Actinomyces weissii</name>
    <dbReference type="NCBI Taxonomy" id="675090"/>
    <lineage>
        <taxon>Bacteria</taxon>
        <taxon>Bacillati</taxon>
        <taxon>Actinomycetota</taxon>
        <taxon>Actinomycetes</taxon>
        <taxon>Actinomycetales</taxon>
        <taxon>Actinomycetaceae</taxon>
        <taxon>Actinomyces</taxon>
    </lineage>
</organism>
<feature type="transmembrane region" description="Helical" evidence="7">
    <location>
        <begin position="421"/>
        <end position="441"/>
    </location>
</feature>
<evidence type="ECO:0000256" key="7">
    <source>
        <dbReference type="SAM" id="Phobius"/>
    </source>
</evidence>
<accession>A0A7T7MAE2</accession>
<keyword evidence="4 7" id="KW-1133">Transmembrane helix</keyword>
<evidence type="ECO:0000313" key="9">
    <source>
        <dbReference type="EMBL" id="QQM67837.1"/>
    </source>
</evidence>
<dbReference type="PANTHER" id="PTHR33885:SF3">
    <property type="entry name" value="PHAGE SHOCK PROTEIN C"/>
    <property type="match status" value="1"/>
</dbReference>
<dbReference type="InterPro" id="IPR052027">
    <property type="entry name" value="PspC"/>
</dbReference>
<feature type="compositionally biased region" description="Pro residues" evidence="6">
    <location>
        <begin position="322"/>
        <end position="332"/>
    </location>
</feature>
<proteinExistence type="predicted"/>
<keyword evidence="10" id="KW-1185">Reference proteome</keyword>
<name>A0A7T7MAE2_9ACTO</name>
<feature type="transmembrane region" description="Helical" evidence="7">
    <location>
        <begin position="477"/>
        <end position="496"/>
    </location>
</feature>
<protein>
    <submittedName>
        <fullName evidence="9">PspC domain-containing protein</fullName>
    </submittedName>
</protein>
<feature type="compositionally biased region" description="Polar residues" evidence="6">
    <location>
        <begin position="1"/>
        <end position="10"/>
    </location>
</feature>
<dbReference type="Pfam" id="PF04024">
    <property type="entry name" value="PspC"/>
    <property type="match status" value="1"/>
</dbReference>
<reference evidence="9 10" key="1">
    <citation type="submission" date="2020-12" db="EMBL/GenBank/DDBJ databases">
        <authorList>
            <person name="Zhou J."/>
        </authorList>
    </citation>
    <scope>NUCLEOTIDE SEQUENCE [LARGE SCALE GENOMIC DNA]</scope>
    <source>
        <strain evidence="9 10">CCUG 61299</strain>
    </source>
</reference>
<evidence type="ECO:0000256" key="3">
    <source>
        <dbReference type="ARBA" id="ARBA00022692"/>
    </source>
</evidence>
<dbReference type="KEGG" id="awe:JG540_02865"/>
<evidence type="ECO:0000256" key="4">
    <source>
        <dbReference type="ARBA" id="ARBA00022989"/>
    </source>
</evidence>
<evidence type="ECO:0000256" key="5">
    <source>
        <dbReference type="ARBA" id="ARBA00023136"/>
    </source>
</evidence>
<feature type="transmembrane region" description="Helical" evidence="7">
    <location>
        <begin position="193"/>
        <end position="217"/>
    </location>
</feature>
<feature type="region of interest" description="Disordered" evidence="6">
    <location>
        <begin position="755"/>
        <end position="798"/>
    </location>
</feature>
<dbReference type="PANTHER" id="PTHR33885">
    <property type="entry name" value="PHAGE SHOCK PROTEIN C"/>
    <property type="match status" value="1"/>
</dbReference>
<feature type="compositionally biased region" description="Pro residues" evidence="6">
    <location>
        <begin position="383"/>
        <end position="409"/>
    </location>
</feature>
<feature type="transmembrane region" description="Helical" evidence="7">
    <location>
        <begin position="447"/>
        <end position="470"/>
    </location>
</feature>
<feature type="domain" description="Phage shock protein PspC N-terminal" evidence="8">
    <location>
        <begin position="120"/>
        <end position="175"/>
    </location>
</feature>
<dbReference type="AlphaFoldDB" id="A0A7T7MAE2"/>
<feature type="transmembrane region" description="Helical" evidence="7">
    <location>
        <begin position="145"/>
        <end position="172"/>
    </location>
</feature>
<keyword evidence="3 7" id="KW-0812">Transmembrane</keyword>
<dbReference type="RefSeq" id="WP_200276968.1">
    <property type="nucleotide sequence ID" value="NZ_CP066802.1"/>
</dbReference>
<evidence type="ECO:0000256" key="1">
    <source>
        <dbReference type="ARBA" id="ARBA00004162"/>
    </source>
</evidence>
<evidence type="ECO:0000259" key="8">
    <source>
        <dbReference type="Pfam" id="PF04024"/>
    </source>
</evidence>
<dbReference type="EMBL" id="CP066802">
    <property type="protein sequence ID" value="QQM67837.1"/>
    <property type="molecule type" value="Genomic_DNA"/>
</dbReference>
<comment type="subcellular location">
    <subcellularLocation>
        <location evidence="1">Cell membrane</location>
        <topology evidence="1">Single-pass membrane protein</topology>
    </subcellularLocation>
</comment>
<evidence type="ECO:0000256" key="2">
    <source>
        <dbReference type="ARBA" id="ARBA00022475"/>
    </source>
</evidence>
<feature type="compositionally biased region" description="Pro residues" evidence="6">
    <location>
        <begin position="73"/>
        <end position="87"/>
    </location>
</feature>